<feature type="transmembrane region" description="Helical" evidence="6">
    <location>
        <begin position="73"/>
        <end position="94"/>
    </location>
</feature>
<proteinExistence type="predicted"/>
<dbReference type="AlphaFoldDB" id="A0A4Y8UGL0"/>
<dbReference type="GO" id="GO:0005886">
    <property type="term" value="C:plasma membrane"/>
    <property type="evidence" value="ECO:0007669"/>
    <property type="project" value="UniProtKB-SubCell"/>
</dbReference>
<keyword evidence="3 6" id="KW-0812">Transmembrane</keyword>
<accession>A0A4Y8UGL0</accession>
<keyword evidence="2" id="KW-1003">Cell membrane</keyword>
<keyword evidence="4 6" id="KW-1133">Transmembrane helix</keyword>
<evidence type="ECO:0000256" key="1">
    <source>
        <dbReference type="ARBA" id="ARBA00004651"/>
    </source>
</evidence>
<evidence type="ECO:0000256" key="5">
    <source>
        <dbReference type="ARBA" id="ARBA00023136"/>
    </source>
</evidence>
<keyword evidence="5 6" id="KW-0472">Membrane</keyword>
<evidence type="ECO:0000313" key="8">
    <source>
        <dbReference type="Proteomes" id="UP000298133"/>
    </source>
</evidence>
<comment type="subcellular location">
    <subcellularLocation>
        <location evidence="1">Cell membrane</location>
        <topology evidence="1">Multi-pass membrane protein</topology>
    </subcellularLocation>
</comment>
<gene>
    <name evidence="7" type="ORF">E3W66_06830</name>
</gene>
<dbReference type="Pfam" id="PF03899">
    <property type="entry name" value="ATP-synt_I"/>
    <property type="match status" value="1"/>
</dbReference>
<comment type="caution">
    <text evidence="7">The sequence shown here is derived from an EMBL/GenBank/DDBJ whole genome shotgun (WGS) entry which is preliminary data.</text>
</comment>
<feature type="transmembrane region" description="Helical" evidence="6">
    <location>
        <begin position="12"/>
        <end position="30"/>
    </location>
</feature>
<dbReference type="Proteomes" id="UP000298133">
    <property type="component" value="Unassembled WGS sequence"/>
</dbReference>
<protein>
    <submittedName>
        <fullName evidence="7">F0F1 ATP synthase subunit I</fullName>
    </submittedName>
</protein>
<evidence type="ECO:0000256" key="6">
    <source>
        <dbReference type="SAM" id="Phobius"/>
    </source>
</evidence>
<sequence length="128" mass="14077">MTTIRKPPLFKLFLFNHLAVIVLAVLAFLVNADWSLSILCGGLIQSLPQAWFNYQAYRFTGASQLHNILRAMYWGQSGKIMLTAALFVAVLVTVKPVEPLALFGAFCAMILAHSVLAAQLMRAPSAVR</sequence>
<dbReference type="InterPro" id="IPR005598">
    <property type="entry name" value="ATP_synth_I"/>
</dbReference>
<dbReference type="EMBL" id="SPIA01000002">
    <property type="protein sequence ID" value="TFH67955.1"/>
    <property type="molecule type" value="Genomic_DNA"/>
</dbReference>
<evidence type="ECO:0000256" key="2">
    <source>
        <dbReference type="ARBA" id="ARBA00022475"/>
    </source>
</evidence>
<feature type="transmembrane region" description="Helical" evidence="6">
    <location>
        <begin position="100"/>
        <end position="121"/>
    </location>
</feature>
<evidence type="ECO:0000256" key="3">
    <source>
        <dbReference type="ARBA" id="ARBA00022692"/>
    </source>
</evidence>
<dbReference type="OrthoDB" id="5702716at2"/>
<organism evidence="7 8">
    <name type="scientific">Gammaproteobacteria bacterium LSUCC0057</name>
    <dbReference type="NCBI Taxonomy" id="2559237"/>
    <lineage>
        <taxon>Bacteria</taxon>
        <taxon>Pseudomonadati</taxon>
        <taxon>Pseudomonadota</taxon>
        <taxon>Gammaproteobacteria</taxon>
        <taxon>Cellvibrionales</taxon>
        <taxon>Porticoccaceae</taxon>
        <taxon>SAR92 clade</taxon>
    </lineage>
</organism>
<evidence type="ECO:0000256" key="4">
    <source>
        <dbReference type="ARBA" id="ARBA00022989"/>
    </source>
</evidence>
<keyword evidence="8" id="KW-1185">Reference proteome</keyword>
<evidence type="ECO:0000313" key="7">
    <source>
        <dbReference type="EMBL" id="TFH67955.1"/>
    </source>
</evidence>
<name>A0A4Y8UGL0_9GAMM</name>
<reference evidence="7 8" key="1">
    <citation type="submission" date="2019-03" db="EMBL/GenBank/DDBJ databases">
        <title>Draft genome of Gammaproteobacteria bacterium LSUCC0057, a member of the SAR92 clade.</title>
        <authorList>
            <person name="Lanclos V.C."/>
            <person name="Doiron C."/>
            <person name="Henson M.W."/>
            <person name="Thrash J.C."/>
        </authorList>
    </citation>
    <scope>NUCLEOTIDE SEQUENCE [LARGE SCALE GENOMIC DNA]</scope>
    <source>
        <strain evidence="7 8">LSUCC0057</strain>
    </source>
</reference>